<feature type="region of interest" description="Disordered" evidence="1">
    <location>
        <begin position="1"/>
        <end position="31"/>
    </location>
</feature>
<gene>
    <name evidence="3" type="ORF">MNBD_BACTEROID01-700</name>
</gene>
<feature type="region of interest" description="Disordered" evidence="1">
    <location>
        <begin position="103"/>
        <end position="138"/>
    </location>
</feature>
<dbReference type="NCBIfam" id="NF006718">
    <property type="entry name" value="PRK09256.1"/>
    <property type="match status" value="1"/>
</dbReference>
<feature type="domain" description="Prokaryotic-type class I peptide chain release factors" evidence="2">
    <location>
        <begin position="16"/>
        <end position="134"/>
    </location>
</feature>
<organism evidence="3">
    <name type="scientific">hydrothermal vent metagenome</name>
    <dbReference type="NCBI Taxonomy" id="652676"/>
    <lineage>
        <taxon>unclassified sequences</taxon>
        <taxon>metagenomes</taxon>
        <taxon>ecological metagenomes</taxon>
    </lineage>
</organism>
<dbReference type="EMBL" id="UOEP01000111">
    <property type="protein sequence ID" value="VAW20040.1"/>
    <property type="molecule type" value="Genomic_DNA"/>
</dbReference>
<dbReference type="GO" id="GO:0072344">
    <property type="term" value="P:rescue of stalled ribosome"/>
    <property type="evidence" value="ECO:0007669"/>
    <property type="project" value="TreeGrafter"/>
</dbReference>
<dbReference type="GO" id="GO:0004045">
    <property type="term" value="F:peptidyl-tRNA hydrolase activity"/>
    <property type="evidence" value="ECO:0007669"/>
    <property type="project" value="TreeGrafter"/>
</dbReference>
<dbReference type="SUPFAM" id="SSF110916">
    <property type="entry name" value="Peptidyl-tRNA hydrolase domain-like"/>
    <property type="match status" value="1"/>
</dbReference>
<dbReference type="PANTHER" id="PTHR47814:SF1">
    <property type="entry name" value="PEPTIDYL-TRNA HYDROLASE ARFB"/>
    <property type="match status" value="1"/>
</dbReference>
<dbReference type="PANTHER" id="PTHR47814">
    <property type="entry name" value="PEPTIDYL-TRNA HYDROLASE ARFB"/>
    <property type="match status" value="1"/>
</dbReference>
<feature type="compositionally biased region" description="Polar residues" evidence="1">
    <location>
        <begin position="15"/>
        <end position="31"/>
    </location>
</feature>
<accession>A0A3B0TTJ4</accession>
<evidence type="ECO:0000256" key="1">
    <source>
        <dbReference type="SAM" id="MobiDB-lite"/>
    </source>
</evidence>
<sequence>MSQASINDRDFSPEWNFTSSKSSGPGGQNVNKVNTRIELRFDINKSKLLSGPEKEAILKMPGNKINQAGELIIVSQSSRSQLKNKEECITKFYRLLAKALEKPRPRKTTVPTRSSIAKRLESKKHLSEKKRLRKKGDY</sequence>
<dbReference type="GO" id="GO:0003747">
    <property type="term" value="F:translation release factor activity"/>
    <property type="evidence" value="ECO:0007669"/>
    <property type="project" value="InterPro"/>
</dbReference>
<feature type="compositionally biased region" description="Basic residues" evidence="1">
    <location>
        <begin position="126"/>
        <end position="138"/>
    </location>
</feature>
<evidence type="ECO:0000259" key="2">
    <source>
        <dbReference type="Pfam" id="PF00472"/>
    </source>
</evidence>
<dbReference type="AlphaFoldDB" id="A0A3B0TTJ4"/>
<name>A0A3B0TTJ4_9ZZZZ</name>
<protein>
    <recommendedName>
        <fullName evidence="2">Prokaryotic-type class I peptide chain release factors domain-containing protein</fullName>
    </recommendedName>
</protein>
<dbReference type="InterPro" id="IPR000352">
    <property type="entry name" value="Pep_chain_release_fac_I"/>
</dbReference>
<evidence type="ECO:0000313" key="3">
    <source>
        <dbReference type="EMBL" id="VAW20040.1"/>
    </source>
</evidence>
<proteinExistence type="predicted"/>
<dbReference type="Gene3D" id="3.30.160.20">
    <property type="match status" value="1"/>
</dbReference>
<dbReference type="GO" id="GO:0043022">
    <property type="term" value="F:ribosome binding"/>
    <property type="evidence" value="ECO:0007669"/>
    <property type="project" value="TreeGrafter"/>
</dbReference>
<reference evidence="3" key="1">
    <citation type="submission" date="2018-06" db="EMBL/GenBank/DDBJ databases">
        <authorList>
            <person name="Zhirakovskaya E."/>
        </authorList>
    </citation>
    <scope>NUCLEOTIDE SEQUENCE</scope>
</reference>
<dbReference type="Pfam" id="PF00472">
    <property type="entry name" value="RF-1"/>
    <property type="match status" value="1"/>
</dbReference>